<keyword evidence="2" id="KW-1133">Transmembrane helix</keyword>
<evidence type="ECO:0000313" key="4">
    <source>
        <dbReference type="Proteomes" id="UP000825729"/>
    </source>
</evidence>
<dbReference type="AlphaFoldDB" id="A0AAV7F9K8"/>
<sequence>MATLSVGHSFHTKHGSLPGRRPSRNPTSVSCHSRDPIGSPDSDEKRKAKQIKPWILGPYAEMEKLGKYLKDNLSPKQKGDWKDLFLMSFSFAVYVYISQQLVCAYFAHFPMIQLLRRQGGETS</sequence>
<proteinExistence type="predicted"/>
<comment type="caution">
    <text evidence="3">The sequence shown here is derived from an EMBL/GenBank/DDBJ whole genome shotgun (WGS) entry which is preliminary data.</text>
</comment>
<feature type="region of interest" description="Disordered" evidence="1">
    <location>
        <begin position="1"/>
        <end position="49"/>
    </location>
</feature>
<keyword evidence="2" id="KW-0472">Membrane</keyword>
<evidence type="ECO:0000256" key="1">
    <source>
        <dbReference type="SAM" id="MobiDB-lite"/>
    </source>
</evidence>
<keyword evidence="4" id="KW-1185">Reference proteome</keyword>
<dbReference type="Proteomes" id="UP000825729">
    <property type="component" value="Unassembled WGS sequence"/>
</dbReference>
<reference evidence="3 4" key="1">
    <citation type="submission" date="2021-07" db="EMBL/GenBank/DDBJ databases">
        <title>The Aristolochia fimbriata genome: insights into angiosperm evolution, floral development and chemical biosynthesis.</title>
        <authorList>
            <person name="Jiao Y."/>
        </authorList>
    </citation>
    <scope>NUCLEOTIDE SEQUENCE [LARGE SCALE GENOMIC DNA]</scope>
    <source>
        <strain evidence="3">IBCAS-2021</strain>
        <tissue evidence="3">Leaf</tissue>
    </source>
</reference>
<dbReference type="EMBL" id="JAINDJ010000002">
    <property type="protein sequence ID" value="KAG9456467.1"/>
    <property type="molecule type" value="Genomic_DNA"/>
</dbReference>
<feature type="transmembrane region" description="Helical" evidence="2">
    <location>
        <begin position="84"/>
        <end position="107"/>
    </location>
</feature>
<organism evidence="3 4">
    <name type="scientific">Aristolochia fimbriata</name>
    <name type="common">White veined hardy Dutchman's pipe vine</name>
    <dbReference type="NCBI Taxonomy" id="158543"/>
    <lineage>
        <taxon>Eukaryota</taxon>
        <taxon>Viridiplantae</taxon>
        <taxon>Streptophyta</taxon>
        <taxon>Embryophyta</taxon>
        <taxon>Tracheophyta</taxon>
        <taxon>Spermatophyta</taxon>
        <taxon>Magnoliopsida</taxon>
        <taxon>Magnoliidae</taxon>
        <taxon>Piperales</taxon>
        <taxon>Aristolochiaceae</taxon>
        <taxon>Aristolochia</taxon>
    </lineage>
</organism>
<evidence type="ECO:0000313" key="3">
    <source>
        <dbReference type="EMBL" id="KAG9456467.1"/>
    </source>
</evidence>
<evidence type="ECO:0000256" key="2">
    <source>
        <dbReference type="SAM" id="Phobius"/>
    </source>
</evidence>
<keyword evidence="2" id="KW-0812">Transmembrane</keyword>
<protein>
    <submittedName>
        <fullName evidence="3">Uncharacterized protein</fullName>
    </submittedName>
</protein>
<name>A0AAV7F9K8_ARIFI</name>
<gene>
    <name evidence="3" type="ORF">H6P81_000975</name>
</gene>
<accession>A0AAV7F9K8</accession>